<keyword evidence="13" id="KW-1185">Reference proteome</keyword>
<keyword evidence="10" id="KW-0238">DNA-binding</keyword>
<evidence type="ECO:0000256" key="10">
    <source>
        <dbReference type="ARBA" id="ARBA00023125"/>
    </source>
</evidence>
<name>A0ABV4U6F4_9BACT</name>
<evidence type="ECO:0000256" key="11">
    <source>
        <dbReference type="ARBA" id="ARBA00023163"/>
    </source>
</evidence>
<keyword evidence="8" id="KW-0862">Zinc</keyword>
<dbReference type="Proteomes" id="UP001575105">
    <property type="component" value="Unassembled WGS sequence"/>
</dbReference>
<comment type="subcellular location">
    <subcellularLocation>
        <location evidence="1">Cytoplasm</location>
    </subcellularLocation>
</comment>
<organism evidence="12 13">
    <name type="scientific">Natronomicrosphaera hydrolytica</name>
    <dbReference type="NCBI Taxonomy" id="3242702"/>
    <lineage>
        <taxon>Bacteria</taxon>
        <taxon>Pseudomonadati</taxon>
        <taxon>Planctomycetota</taxon>
        <taxon>Phycisphaerae</taxon>
        <taxon>Phycisphaerales</taxon>
        <taxon>Phycisphaeraceae</taxon>
        <taxon>Natronomicrosphaera</taxon>
    </lineage>
</organism>
<evidence type="ECO:0000256" key="5">
    <source>
        <dbReference type="ARBA" id="ARBA00022490"/>
    </source>
</evidence>
<dbReference type="InterPro" id="IPR043135">
    <property type="entry name" value="Fur_C"/>
</dbReference>
<evidence type="ECO:0000256" key="4">
    <source>
        <dbReference type="ARBA" id="ARBA00020910"/>
    </source>
</evidence>
<accession>A0ABV4U6F4</accession>
<keyword evidence="7" id="KW-0479">Metal-binding</keyword>
<dbReference type="InterPro" id="IPR036390">
    <property type="entry name" value="WH_DNA-bd_sf"/>
</dbReference>
<dbReference type="Gene3D" id="1.10.10.10">
    <property type="entry name" value="Winged helix-like DNA-binding domain superfamily/Winged helix DNA-binding domain"/>
    <property type="match status" value="1"/>
</dbReference>
<sequence length="146" mass="16438">MAPLCAIFRRFLKRKGLKFTTERALILDAVLGKADVFEADELLAEMRDAGHRVSRATIYRTLKHLLEAGIITEVLIDSKQSHYQLSFGREPKGHLVCVETNQIIEFPLPADLKALRDRVCEEHGFDAVSARFVVYGVSPQAQQDEA</sequence>
<evidence type="ECO:0000256" key="3">
    <source>
        <dbReference type="ARBA" id="ARBA00011738"/>
    </source>
</evidence>
<comment type="subunit">
    <text evidence="3">Homodimer.</text>
</comment>
<evidence type="ECO:0000313" key="12">
    <source>
        <dbReference type="EMBL" id="MFA9478394.1"/>
    </source>
</evidence>
<dbReference type="CDD" id="cd07153">
    <property type="entry name" value="Fur_like"/>
    <property type="match status" value="1"/>
</dbReference>
<evidence type="ECO:0000313" key="13">
    <source>
        <dbReference type="Proteomes" id="UP001575105"/>
    </source>
</evidence>
<evidence type="ECO:0000256" key="7">
    <source>
        <dbReference type="ARBA" id="ARBA00022723"/>
    </source>
</evidence>
<dbReference type="InterPro" id="IPR002481">
    <property type="entry name" value="FUR"/>
</dbReference>
<evidence type="ECO:0000256" key="9">
    <source>
        <dbReference type="ARBA" id="ARBA00023015"/>
    </source>
</evidence>
<dbReference type="Gene3D" id="3.30.1490.190">
    <property type="match status" value="1"/>
</dbReference>
<dbReference type="InterPro" id="IPR036388">
    <property type="entry name" value="WH-like_DNA-bd_sf"/>
</dbReference>
<keyword evidence="11" id="KW-0804">Transcription</keyword>
<proteinExistence type="inferred from homology"/>
<reference evidence="12 13" key="1">
    <citation type="submission" date="2024-08" db="EMBL/GenBank/DDBJ databases">
        <title>Whole-genome sequencing of halo(alkali)philic microorganisms from hypersaline lakes.</title>
        <authorList>
            <person name="Sorokin D.Y."/>
            <person name="Merkel A.Y."/>
            <person name="Messina E."/>
            <person name="Yakimov M."/>
        </authorList>
    </citation>
    <scope>NUCLEOTIDE SEQUENCE [LARGE SCALE GENOMIC DNA]</scope>
    <source>
        <strain evidence="12 13">AB-hyl4</strain>
    </source>
</reference>
<dbReference type="PANTHER" id="PTHR33202:SF2">
    <property type="entry name" value="FERRIC UPTAKE REGULATION PROTEIN"/>
    <property type="match status" value="1"/>
</dbReference>
<evidence type="ECO:0000256" key="2">
    <source>
        <dbReference type="ARBA" id="ARBA00007957"/>
    </source>
</evidence>
<keyword evidence="6" id="KW-0678">Repressor</keyword>
<keyword evidence="5" id="KW-0963">Cytoplasm</keyword>
<comment type="similarity">
    <text evidence="2">Belongs to the Fur family.</text>
</comment>
<gene>
    <name evidence="12" type="ORF">ACERK3_08805</name>
</gene>
<comment type="caution">
    <text evidence="12">The sequence shown here is derived from an EMBL/GenBank/DDBJ whole genome shotgun (WGS) entry which is preliminary data.</text>
</comment>
<protein>
    <recommendedName>
        <fullName evidence="4">Ferric uptake regulation protein</fullName>
    </recommendedName>
</protein>
<dbReference type="EMBL" id="JBGUBD010000005">
    <property type="protein sequence ID" value="MFA9478394.1"/>
    <property type="molecule type" value="Genomic_DNA"/>
</dbReference>
<dbReference type="PANTHER" id="PTHR33202">
    <property type="entry name" value="ZINC UPTAKE REGULATION PROTEIN"/>
    <property type="match status" value="1"/>
</dbReference>
<evidence type="ECO:0000256" key="6">
    <source>
        <dbReference type="ARBA" id="ARBA00022491"/>
    </source>
</evidence>
<dbReference type="Pfam" id="PF01475">
    <property type="entry name" value="FUR"/>
    <property type="match status" value="1"/>
</dbReference>
<dbReference type="RefSeq" id="WP_425345322.1">
    <property type="nucleotide sequence ID" value="NZ_JBGUBD010000005.1"/>
</dbReference>
<dbReference type="SUPFAM" id="SSF46785">
    <property type="entry name" value="Winged helix' DNA-binding domain"/>
    <property type="match status" value="1"/>
</dbReference>
<evidence type="ECO:0000256" key="1">
    <source>
        <dbReference type="ARBA" id="ARBA00004496"/>
    </source>
</evidence>
<evidence type="ECO:0000256" key="8">
    <source>
        <dbReference type="ARBA" id="ARBA00022833"/>
    </source>
</evidence>
<keyword evidence="9" id="KW-0805">Transcription regulation</keyword>